<keyword evidence="1" id="KW-0547">Nucleotide-binding</keyword>
<dbReference type="GO" id="GO:0000027">
    <property type="term" value="P:ribosomal large subunit assembly"/>
    <property type="evidence" value="ECO:0007669"/>
    <property type="project" value="TreeGrafter"/>
</dbReference>
<dbReference type="Proteomes" id="UP000092124">
    <property type="component" value="Unassembled WGS sequence"/>
</dbReference>
<protein>
    <submittedName>
        <fullName evidence="3">Uncharacterized protein</fullName>
    </submittedName>
</protein>
<dbReference type="STRING" id="56216.A0A1A6GV08"/>
<dbReference type="GO" id="GO:0005524">
    <property type="term" value="F:ATP binding"/>
    <property type="evidence" value="ECO:0007669"/>
    <property type="project" value="UniProtKB-KW"/>
</dbReference>
<organism evidence="3 4">
    <name type="scientific">Neotoma lepida</name>
    <name type="common">Desert woodrat</name>
    <dbReference type="NCBI Taxonomy" id="56216"/>
    <lineage>
        <taxon>Eukaryota</taxon>
        <taxon>Metazoa</taxon>
        <taxon>Chordata</taxon>
        <taxon>Craniata</taxon>
        <taxon>Vertebrata</taxon>
        <taxon>Euteleostomi</taxon>
        <taxon>Mammalia</taxon>
        <taxon>Eutheria</taxon>
        <taxon>Euarchontoglires</taxon>
        <taxon>Glires</taxon>
        <taxon>Rodentia</taxon>
        <taxon>Myomorpha</taxon>
        <taxon>Muroidea</taxon>
        <taxon>Cricetidae</taxon>
        <taxon>Neotominae</taxon>
        <taxon>Neotoma</taxon>
    </lineage>
</organism>
<dbReference type="OrthoDB" id="422220at2759"/>
<dbReference type="GO" id="GO:0030687">
    <property type="term" value="C:preribosome, large subunit precursor"/>
    <property type="evidence" value="ECO:0007669"/>
    <property type="project" value="TreeGrafter"/>
</dbReference>
<evidence type="ECO:0000313" key="3">
    <source>
        <dbReference type="EMBL" id="OBS70173.1"/>
    </source>
</evidence>
<dbReference type="PANTHER" id="PTHR48103:SF2">
    <property type="entry name" value="MIDASIN"/>
    <property type="match status" value="1"/>
</dbReference>
<name>A0A1A6GV08_NEOLE</name>
<dbReference type="GO" id="GO:0000055">
    <property type="term" value="P:ribosomal large subunit export from nucleus"/>
    <property type="evidence" value="ECO:0007669"/>
    <property type="project" value="TreeGrafter"/>
</dbReference>
<accession>A0A1A6GV08</accession>
<sequence>MEHLSVELLAGPLRLIANKNEKSRGELNKFLTKPVSMGEGRRARAGSWFALRYFKDTYPVFQRLFLESSDANPVRYGRRRMKLRDLMEAAHTFLQQRQPVFRELWDWSVCVPLLRSHDALVRWHTANCLALVTCMNEEHKLAFLRKIFNSDELVHFRLRLLEEAQLQDLEKALVLANPKASLWHKGKESQYFQGHLVSADLSSSVTAVCGVVLPKQPSSPGEQAEFFCKLYKPEIVINELDVQVGRVRLLRKQSEAVHVQK</sequence>
<dbReference type="GO" id="GO:0005634">
    <property type="term" value="C:nucleus"/>
    <property type="evidence" value="ECO:0007669"/>
    <property type="project" value="TreeGrafter"/>
</dbReference>
<gene>
    <name evidence="3" type="ORF">A6R68_01288</name>
</gene>
<dbReference type="AlphaFoldDB" id="A0A1A6GV08"/>
<evidence type="ECO:0000256" key="1">
    <source>
        <dbReference type="ARBA" id="ARBA00022741"/>
    </source>
</evidence>
<proteinExistence type="predicted"/>
<evidence type="ECO:0000256" key="2">
    <source>
        <dbReference type="ARBA" id="ARBA00022840"/>
    </source>
</evidence>
<keyword evidence="2" id="KW-0067">ATP-binding</keyword>
<keyword evidence="4" id="KW-1185">Reference proteome</keyword>
<dbReference type="EMBL" id="LZPO01066395">
    <property type="protein sequence ID" value="OBS70173.1"/>
    <property type="molecule type" value="Genomic_DNA"/>
</dbReference>
<reference evidence="3 4" key="1">
    <citation type="submission" date="2016-06" db="EMBL/GenBank/DDBJ databases">
        <title>The Draft Genome Sequence and Annotation of the Desert Woodrat Neotoma lepida.</title>
        <authorList>
            <person name="Campbell M."/>
            <person name="Oakeson K.F."/>
            <person name="Yandell M."/>
            <person name="Halpert J.R."/>
            <person name="Dearing D."/>
        </authorList>
    </citation>
    <scope>NUCLEOTIDE SEQUENCE [LARGE SCALE GENOMIC DNA]</scope>
    <source>
        <strain evidence="3">417</strain>
        <tissue evidence="3">Liver</tissue>
    </source>
</reference>
<evidence type="ECO:0000313" key="4">
    <source>
        <dbReference type="Proteomes" id="UP000092124"/>
    </source>
</evidence>
<comment type="caution">
    <text evidence="3">The sequence shown here is derived from an EMBL/GenBank/DDBJ whole genome shotgun (WGS) entry which is preliminary data.</text>
</comment>
<dbReference type="PANTHER" id="PTHR48103">
    <property type="entry name" value="MIDASIN-RELATED"/>
    <property type="match status" value="1"/>
</dbReference>